<organism evidence="1 2">
    <name type="scientific">Eubacterium maltosivorans</name>
    <dbReference type="NCBI Taxonomy" id="2041044"/>
    <lineage>
        <taxon>Bacteria</taxon>
        <taxon>Bacillati</taxon>
        <taxon>Bacillota</taxon>
        <taxon>Clostridia</taxon>
        <taxon>Eubacteriales</taxon>
        <taxon>Eubacteriaceae</taxon>
        <taxon>Eubacterium</taxon>
    </lineage>
</organism>
<dbReference type="KEGG" id="emt:CPZ25_019590"/>
<dbReference type="AlphaFoldDB" id="A0A4P9CER9"/>
<dbReference type="EMBL" id="CP029487">
    <property type="protein sequence ID" value="QCT73425.1"/>
    <property type="molecule type" value="Genomic_DNA"/>
</dbReference>
<reference evidence="1 2" key="1">
    <citation type="submission" date="2018-05" db="EMBL/GenBank/DDBJ databases">
        <title>Genome comparison of Eubacterium sp.</title>
        <authorList>
            <person name="Feng Y."/>
            <person name="Sanchez-Andrea I."/>
            <person name="Stams A.J.M."/>
            <person name="De Vos W.M."/>
        </authorList>
    </citation>
    <scope>NUCLEOTIDE SEQUENCE [LARGE SCALE GENOMIC DNA]</scope>
    <source>
        <strain evidence="1 2">YI</strain>
    </source>
</reference>
<protein>
    <submittedName>
        <fullName evidence="1">Pathogenicity locus</fullName>
    </submittedName>
</protein>
<keyword evidence="2" id="KW-1185">Reference proteome</keyword>
<proteinExistence type="predicted"/>
<dbReference type="RefSeq" id="WP_096920617.1">
    <property type="nucleotide sequence ID" value="NZ_CP029487.1"/>
</dbReference>
<evidence type="ECO:0000313" key="2">
    <source>
        <dbReference type="Proteomes" id="UP000218387"/>
    </source>
</evidence>
<dbReference type="InterPro" id="IPR021725">
    <property type="entry name" value="Cdd1"/>
</dbReference>
<name>A0A4P9CER9_EUBML</name>
<gene>
    <name evidence="1" type="ORF">CPZ25_019590</name>
</gene>
<dbReference type="Proteomes" id="UP000218387">
    <property type="component" value="Chromosome"/>
</dbReference>
<dbReference type="Gene3D" id="1.10.150.20">
    <property type="entry name" value="5' to 3' exonuclease, C-terminal subdomain"/>
    <property type="match status" value="1"/>
</dbReference>
<dbReference type="Pfam" id="PF11731">
    <property type="entry name" value="Cdd1"/>
    <property type="match status" value="1"/>
</dbReference>
<accession>A0A4P9CER9</accession>
<evidence type="ECO:0000313" key="1">
    <source>
        <dbReference type="EMBL" id="QCT73425.1"/>
    </source>
</evidence>
<sequence length="82" mass="9750">MKSDLQTIPGVGPNMERHLLELGYSTVDSLKGADPETMYRRECQQRGEQLDRCVLYVYRLAVYFAENTEHDPEKLKWWNWKD</sequence>